<dbReference type="InterPro" id="IPR035906">
    <property type="entry name" value="MetI-like_sf"/>
</dbReference>
<evidence type="ECO:0000313" key="8">
    <source>
        <dbReference type="Proteomes" id="UP000001137"/>
    </source>
</evidence>
<evidence type="ECO:0000256" key="1">
    <source>
        <dbReference type="ARBA" id="ARBA00004141"/>
    </source>
</evidence>
<evidence type="ECO:0000259" key="6">
    <source>
        <dbReference type="PROSITE" id="PS50928"/>
    </source>
</evidence>
<sequence>MPSARYVLYQLVLGVIIAIWLIPLYAMVINSFKSNMDALSTPVLIPRGFHVSNIVTAAQALAYGLVNSVIVVLPTVVISTLLGALSAFGFYRVKHWLSDFLFTLVAIGTFIPYQVAAVPLVKIMVPLGLFNSYWGLILAYLIFFVPAGALLMSIFISVIPKDYVEMAYIDGASDLTVFLRIVLPLTMPGVIATAIYILIMSWNNFFIPLVVIKSPELRPIALAVERYMGGYGVLYNEFYAAALIAAIVPLVIFILLGRYFIRGLLALGAGTKG</sequence>
<feature type="transmembrane region" description="Helical" evidence="5">
    <location>
        <begin position="238"/>
        <end position="261"/>
    </location>
</feature>
<accession>A8MDK5</accession>
<dbReference type="GeneID" id="5708990"/>
<dbReference type="HOGENOM" id="CLU_016047_1_2_2"/>
<evidence type="ECO:0000256" key="3">
    <source>
        <dbReference type="ARBA" id="ARBA00022989"/>
    </source>
</evidence>
<reference evidence="7 8" key="1">
    <citation type="submission" date="2007-10" db="EMBL/GenBank/DDBJ databases">
        <title>Complete sequence of Caldivirga maquilingensis IC-167.</title>
        <authorList>
            <consortium name="US DOE Joint Genome Institute"/>
            <person name="Copeland A."/>
            <person name="Lucas S."/>
            <person name="Lapidus A."/>
            <person name="Barry K."/>
            <person name="Glavina del Rio T."/>
            <person name="Dalin E."/>
            <person name="Tice H."/>
            <person name="Pitluck S."/>
            <person name="Saunders E."/>
            <person name="Brettin T."/>
            <person name="Bruce D."/>
            <person name="Detter J.C."/>
            <person name="Han C."/>
            <person name="Schmutz J."/>
            <person name="Larimer F."/>
            <person name="Land M."/>
            <person name="Hauser L."/>
            <person name="Kyrpides N."/>
            <person name="Ivanova N."/>
            <person name="Biddle J.F."/>
            <person name="Zhang Z."/>
            <person name="Fitz-Gibbon S.T."/>
            <person name="Lowe T.M."/>
            <person name="Saltikov C."/>
            <person name="House C.H."/>
            <person name="Richardson P."/>
        </authorList>
    </citation>
    <scope>NUCLEOTIDE SEQUENCE [LARGE SCALE GENOMIC DNA]</scope>
    <source>
        <strain evidence="8">ATCC 700844 / DSM 13496 / JCM 10307 / IC-167</strain>
    </source>
</reference>
<dbReference type="Pfam" id="PF00528">
    <property type="entry name" value="BPD_transp_1"/>
    <property type="match status" value="1"/>
</dbReference>
<evidence type="ECO:0000313" key="7">
    <source>
        <dbReference type="EMBL" id="ABW01861.1"/>
    </source>
</evidence>
<dbReference type="eggNOG" id="arCOG00159">
    <property type="taxonomic scope" value="Archaea"/>
</dbReference>
<keyword evidence="2 5" id="KW-0812">Transmembrane</keyword>
<feature type="transmembrane region" description="Helical" evidence="5">
    <location>
        <begin position="72"/>
        <end position="93"/>
    </location>
</feature>
<dbReference type="CDD" id="cd06261">
    <property type="entry name" value="TM_PBP2"/>
    <property type="match status" value="1"/>
</dbReference>
<dbReference type="EMBL" id="CP000852">
    <property type="protein sequence ID" value="ABW01861.1"/>
    <property type="molecule type" value="Genomic_DNA"/>
</dbReference>
<dbReference type="SUPFAM" id="SSF161098">
    <property type="entry name" value="MetI-like"/>
    <property type="match status" value="1"/>
</dbReference>
<feature type="domain" description="ABC transmembrane type-1" evidence="6">
    <location>
        <begin position="65"/>
        <end position="256"/>
    </location>
</feature>
<dbReference type="KEGG" id="cma:Cmaq_1031"/>
<feature type="transmembrane region" description="Helical" evidence="5">
    <location>
        <begin position="177"/>
        <end position="199"/>
    </location>
</feature>
<proteinExistence type="inferred from homology"/>
<dbReference type="InterPro" id="IPR000515">
    <property type="entry name" value="MetI-like"/>
</dbReference>
<dbReference type="NCBIfam" id="NF040932">
    <property type="entry name" value="ABC_arch_GlcU"/>
    <property type="match status" value="1"/>
</dbReference>
<evidence type="ECO:0000256" key="4">
    <source>
        <dbReference type="ARBA" id="ARBA00023136"/>
    </source>
</evidence>
<keyword evidence="8" id="KW-1185">Reference proteome</keyword>
<gene>
    <name evidence="7" type="ordered locus">Cmaq_1031</name>
</gene>
<comment type="similarity">
    <text evidence="5">Belongs to the binding-protein-dependent transport system permease family.</text>
</comment>
<feature type="transmembrane region" description="Helical" evidence="5">
    <location>
        <begin position="133"/>
        <end position="156"/>
    </location>
</feature>
<organism evidence="7 8">
    <name type="scientific">Caldivirga maquilingensis (strain ATCC 700844 / DSM 13496 / JCM 10307 / IC-167)</name>
    <dbReference type="NCBI Taxonomy" id="397948"/>
    <lineage>
        <taxon>Archaea</taxon>
        <taxon>Thermoproteota</taxon>
        <taxon>Thermoprotei</taxon>
        <taxon>Thermoproteales</taxon>
        <taxon>Thermoproteaceae</taxon>
        <taxon>Caldivirga</taxon>
    </lineage>
</organism>
<evidence type="ECO:0000256" key="5">
    <source>
        <dbReference type="RuleBase" id="RU363032"/>
    </source>
</evidence>
<protein>
    <submittedName>
        <fullName evidence="7">Binding-protein-dependent transport systems inner membrane component</fullName>
    </submittedName>
</protein>
<evidence type="ECO:0000256" key="2">
    <source>
        <dbReference type="ARBA" id="ARBA00022692"/>
    </source>
</evidence>
<name>A8MDK5_CALMQ</name>
<keyword evidence="4 5" id="KW-0472">Membrane</keyword>
<feature type="transmembrane region" description="Helical" evidence="5">
    <location>
        <begin position="100"/>
        <end position="121"/>
    </location>
</feature>
<dbReference type="PROSITE" id="PS50928">
    <property type="entry name" value="ABC_TM1"/>
    <property type="match status" value="1"/>
</dbReference>
<keyword evidence="3 5" id="KW-1133">Transmembrane helix</keyword>
<dbReference type="AlphaFoldDB" id="A8MDK5"/>
<keyword evidence="5" id="KW-0813">Transport</keyword>
<dbReference type="PANTHER" id="PTHR43879:SF1">
    <property type="entry name" value="GLUCOSE IMPORT SYSTEM PERMEASE PROTEIN GLCU"/>
    <property type="match status" value="1"/>
</dbReference>
<dbReference type="Proteomes" id="UP000001137">
    <property type="component" value="Chromosome"/>
</dbReference>
<dbReference type="GO" id="GO:0005886">
    <property type="term" value="C:plasma membrane"/>
    <property type="evidence" value="ECO:0007669"/>
    <property type="project" value="UniProtKB-SubCell"/>
</dbReference>
<dbReference type="Gene3D" id="1.10.3720.10">
    <property type="entry name" value="MetI-like"/>
    <property type="match status" value="1"/>
</dbReference>
<dbReference type="OrthoDB" id="18784at2157"/>
<dbReference type="RefSeq" id="WP_012186080.1">
    <property type="nucleotide sequence ID" value="NC_009954.1"/>
</dbReference>
<feature type="transmembrane region" description="Helical" evidence="5">
    <location>
        <begin position="6"/>
        <end position="28"/>
    </location>
</feature>
<comment type="subcellular location">
    <subcellularLocation>
        <location evidence="5">Cell membrane</location>
        <topology evidence="5">Multi-pass membrane protein</topology>
    </subcellularLocation>
    <subcellularLocation>
        <location evidence="1">Membrane</location>
        <topology evidence="1">Multi-pass membrane protein</topology>
    </subcellularLocation>
</comment>
<dbReference type="InterPro" id="IPR054927">
    <property type="entry name" value="GlcU_transporter"/>
</dbReference>
<dbReference type="GO" id="GO:0055085">
    <property type="term" value="P:transmembrane transport"/>
    <property type="evidence" value="ECO:0007669"/>
    <property type="project" value="InterPro"/>
</dbReference>
<dbReference type="STRING" id="397948.Cmaq_1031"/>
<dbReference type="PANTHER" id="PTHR43879">
    <property type="entry name" value="ABC TRANSPORTER PERMEASE PROTEIN"/>
    <property type="match status" value="1"/>
</dbReference>